<protein>
    <submittedName>
        <fullName evidence="2">Uncharacterized protein</fullName>
    </submittedName>
</protein>
<gene>
    <name evidence="2" type="ORF">GCM10022222_67680</name>
</gene>
<evidence type="ECO:0000256" key="1">
    <source>
        <dbReference type="SAM" id="MobiDB-lite"/>
    </source>
</evidence>
<feature type="compositionally biased region" description="Polar residues" evidence="1">
    <location>
        <begin position="43"/>
        <end position="53"/>
    </location>
</feature>
<reference evidence="3" key="1">
    <citation type="journal article" date="2019" name="Int. J. Syst. Evol. Microbiol.">
        <title>The Global Catalogue of Microorganisms (GCM) 10K type strain sequencing project: providing services to taxonomists for standard genome sequencing and annotation.</title>
        <authorList>
            <consortium name="The Broad Institute Genomics Platform"/>
            <consortium name="The Broad Institute Genome Sequencing Center for Infectious Disease"/>
            <person name="Wu L."/>
            <person name="Ma J."/>
        </authorList>
    </citation>
    <scope>NUCLEOTIDE SEQUENCE [LARGE SCALE GENOMIC DNA]</scope>
    <source>
        <strain evidence="3">JCM 16898</strain>
    </source>
</reference>
<sequence>MAREADAEVTLVSGLDTPLSDVPGPELGSLPIELHRAHEMPVSTGSVPGSWSGQYHRKVQIHGLPRGPTRSR</sequence>
<comment type="caution">
    <text evidence="2">The sequence shown here is derived from an EMBL/GenBank/DDBJ whole genome shotgun (WGS) entry which is preliminary data.</text>
</comment>
<dbReference type="Proteomes" id="UP001500689">
    <property type="component" value="Unassembled WGS sequence"/>
</dbReference>
<organism evidence="2 3">
    <name type="scientific">Amycolatopsis ultiminotia</name>
    <dbReference type="NCBI Taxonomy" id="543629"/>
    <lineage>
        <taxon>Bacteria</taxon>
        <taxon>Bacillati</taxon>
        <taxon>Actinomycetota</taxon>
        <taxon>Actinomycetes</taxon>
        <taxon>Pseudonocardiales</taxon>
        <taxon>Pseudonocardiaceae</taxon>
        <taxon>Amycolatopsis</taxon>
    </lineage>
</organism>
<proteinExistence type="predicted"/>
<dbReference type="EMBL" id="BAAAZN010000018">
    <property type="protein sequence ID" value="GAA3573747.1"/>
    <property type="molecule type" value="Genomic_DNA"/>
</dbReference>
<name>A0ABP6XZA0_9PSEU</name>
<dbReference type="RefSeq" id="WP_344867210.1">
    <property type="nucleotide sequence ID" value="NZ_BAAAZN010000018.1"/>
</dbReference>
<accession>A0ABP6XZA0</accession>
<feature type="region of interest" description="Disordered" evidence="1">
    <location>
        <begin position="41"/>
        <end position="72"/>
    </location>
</feature>
<keyword evidence="3" id="KW-1185">Reference proteome</keyword>
<evidence type="ECO:0000313" key="2">
    <source>
        <dbReference type="EMBL" id="GAA3573747.1"/>
    </source>
</evidence>
<evidence type="ECO:0000313" key="3">
    <source>
        <dbReference type="Proteomes" id="UP001500689"/>
    </source>
</evidence>